<dbReference type="InterPro" id="IPR000836">
    <property type="entry name" value="PRTase_dom"/>
</dbReference>
<gene>
    <name evidence="3" type="primary">LOC102808426</name>
</gene>
<evidence type="ECO:0000256" key="1">
    <source>
        <dbReference type="ARBA" id="ARBA00006478"/>
    </source>
</evidence>
<protein>
    <submittedName>
        <fullName evidence="3">Ribose-phosphate pyrophosphokinase 4-like</fullName>
    </submittedName>
</protein>
<dbReference type="InterPro" id="IPR005946">
    <property type="entry name" value="Rib-P_diPkinase"/>
</dbReference>
<accession>A0ABM0MHI4</accession>
<dbReference type="SUPFAM" id="SSF53271">
    <property type="entry name" value="PRTase-like"/>
    <property type="match status" value="1"/>
</dbReference>
<dbReference type="Pfam" id="PF14572">
    <property type="entry name" value="Pribosyl_synth"/>
    <property type="match status" value="1"/>
</dbReference>
<proteinExistence type="inferred from homology"/>
<reference evidence="3" key="1">
    <citation type="submission" date="2025-08" db="UniProtKB">
        <authorList>
            <consortium name="RefSeq"/>
        </authorList>
    </citation>
    <scope>IDENTIFICATION</scope>
    <source>
        <tissue evidence="3">Testes</tissue>
    </source>
</reference>
<comment type="similarity">
    <text evidence="1">Belongs to the ribose-phosphate pyrophosphokinase family.</text>
</comment>
<dbReference type="PANTHER" id="PTHR10210">
    <property type="entry name" value="RIBOSE-PHOSPHATE DIPHOSPHOKINASE FAMILY MEMBER"/>
    <property type="match status" value="1"/>
</dbReference>
<dbReference type="Gene3D" id="3.40.50.2020">
    <property type="match status" value="1"/>
</dbReference>
<dbReference type="PANTHER" id="PTHR10210:SF45">
    <property type="entry name" value="RIBOSE-PHOSPHATE PYROPHOSPHOKINASE 3, CHLOROPLASTIC"/>
    <property type="match status" value="1"/>
</dbReference>
<dbReference type="GeneID" id="102808426"/>
<dbReference type="CDD" id="cd06223">
    <property type="entry name" value="PRTases_typeI"/>
    <property type="match status" value="1"/>
</dbReference>
<sequence length="171" mass="18905">MSDCLASGLESAIPLLLREIHTLADVGKITIAFPDEGAFKRFNTMFDSFETITCTKIRDGKKRIVRVKEGDAEGRHIIIVDDLVQTGGTLKNCAKALLERGAIGISAYVTHAVFPQDSWKKFVDSEVKFTNFWITDSIPHSKEIAKNPPFKMLSLCDSISDALLGFDLLQA</sequence>
<name>A0ABM0MHI4_SACKO</name>
<evidence type="ECO:0000313" key="3">
    <source>
        <dbReference type="RefSeq" id="XP_006819475.1"/>
    </source>
</evidence>
<dbReference type="RefSeq" id="XP_006819475.1">
    <property type="nucleotide sequence ID" value="XM_006819412.1"/>
</dbReference>
<organism evidence="2 3">
    <name type="scientific">Saccoglossus kowalevskii</name>
    <name type="common">Acorn worm</name>
    <dbReference type="NCBI Taxonomy" id="10224"/>
    <lineage>
        <taxon>Eukaryota</taxon>
        <taxon>Metazoa</taxon>
        <taxon>Hemichordata</taxon>
        <taxon>Enteropneusta</taxon>
        <taxon>Harrimaniidae</taxon>
        <taxon>Saccoglossus</taxon>
    </lineage>
</organism>
<dbReference type="InterPro" id="IPR029057">
    <property type="entry name" value="PRTase-like"/>
</dbReference>
<dbReference type="Proteomes" id="UP000694865">
    <property type="component" value="Unplaced"/>
</dbReference>
<keyword evidence="2" id="KW-1185">Reference proteome</keyword>
<evidence type="ECO:0000313" key="2">
    <source>
        <dbReference type="Proteomes" id="UP000694865"/>
    </source>
</evidence>